<reference evidence="5 6" key="1">
    <citation type="submission" date="2020-08" db="EMBL/GenBank/DDBJ databases">
        <title>Plant Genome Project.</title>
        <authorList>
            <person name="Zhang R.-G."/>
        </authorList>
    </citation>
    <scope>NUCLEOTIDE SEQUENCE [LARGE SCALE GENOMIC DNA]</scope>
    <source>
        <tissue evidence="5">Rhizome</tissue>
    </source>
</reference>
<feature type="region of interest" description="Disordered" evidence="3">
    <location>
        <begin position="94"/>
        <end position="115"/>
    </location>
</feature>
<gene>
    <name evidence="5" type="ORF">ZIOFF_034709</name>
</gene>
<dbReference type="GO" id="GO:0004672">
    <property type="term" value="F:protein kinase activity"/>
    <property type="evidence" value="ECO:0007669"/>
    <property type="project" value="InterPro"/>
</dbReference>
<evidence type="ECO:0000256" key="2">
    <source>
        <dbReference type="ARBA" id="ARBA00022840"/>
    </source>
</evidence>
<dbReference type="SMART" id="SM00848">
    <property type="entry name" value="Inhibitor_I29"/>
    <property type="match status" value="1"/>
</dbReference>
<protein>
    <recommendedName>
        <fullName evidence="4">Protein kinase domain-containing protein</fullName>
    </recommendedName>
</protein>
<dbReference type="PROSITE" id="PS50011">
    <property type="entry name" value="PROTEIN_KINASE_DOM"/>
    <property type="match status" value="1"/>
</dbReference>
<evidence type="ECO:0000256" key="1">
    <source>
        <dbReference type="ARBA" id="ARBA00022741"/>
    </source>
</evidence>
<dbReference type="Proteomes" id="UP000734854">
    <property type="component" value="Unassembled WGS sequence"/>
</dbReference>
<comment type="caution">
    <text evidence="5">The sequence shown here is derived from an EMBL/GenBank/DDBJ whole genome shotgun (WGS) entry which is preliminary data.</text>
</comment>
<dbReference type="Gene3D" id="1.10.510.10">
    <property type="entry name" value="Transferase(Phosphotransferase) domain 1"/>
    <property type="match status" value="1"/>
</dbReference>
<dbReference type="Pfam" id="PF08246">
    <property type="entry name" value="Inhibitor_I29"/>
    <property type="match status" value="1"/>
</dbReference>
<dbReference type="SUPFAM" id="SSF54001">
    <property type="entry name" value="Cysteine proteinases"/>
    <property type="match status" value="1"/>
</dbReference>
<keyword evidence="2" id="KW-0067">ATP-binding</keyword>
<dbReference type="AlphaFoldDB" id="A0A8J5L673"/>
<dbReference type="PANTHER" id="PTHR27007">
    <property type="match status" value="1"/>
</dbReference>
<dbReference type="EMBL" id="JACMSC010000010">
    <property type="protein sequence ID" value="KAG6502436.1"/>
    <property type="molecule type" value="Genomic_DNA"/>
</dbReference>
<keyword evidence="1" id="KW-0547">Nucleotide-binding</keyword>
<proteinExistence type="predicted"/>
<dbReference type="InterPro" id="IPR038765">
    <property type="entry name" value="Papain-like_cys_pep_sf"/>
</dbReference>
<dbReference type="GO" id="GO:0005524">
    <property type="term" value="F:ATP binding"/>
    <property type="evidence" value="ECO:0007669"/>
    <property type="project" value="UniProtKB-KW"/>
</dbReference>
<dbReference type="SUPFAM" id="SSF56112">
    <property type="entry name" value="Protein kinase-like (PK-like)"/>
    <property type="match status" value="1"/>
</dbReference>
<dbReference type="InterPro" id="IPR000719">
    <property type="entry name" value="Prot_kinase_dom"/>
</dbReference>
<dbReference type="InterPro" id="IPR050528">
    <property type="entry name" value="L-type_Lectin-RKs"/>
</dbReference>
<keyword evidence="6" id="KW-1185">Reference proteome</keyword>
<organism evidence="5 6">
    <name type="scientific">Zingiber officinale</name>
    <name type="common">Ginger</name>
    <name type="synonym">Amomum zingiber</name>
    <dbReference type="NCBI Taxonomy" id="94328"/>
    <lineage>
        <taxon>Eukaryota</taxon>
        <taxon>Viridiplantae</taxon>
        <taxon>Streptophyta</taxon>
        <taxon>Embryophyta</taxon>
        <taxon>Tracheophyta</taxon>
        <taxon>Spermatophyta</taxon>
        <taxon>Magnoliopsida</taxon>
        <taxon>Liliopsida</taxon>
        <taxon>Zingiberales</taxon>
        <taxon>Zingiberaceae</taxon>
        <taxon>Zingiber</taxon>
    </lineage>
</organism>
<evidence type="ECO:0000313" key="5">
    <source>
        <dbReference type="EMBL" id="KAG6502436.1"/>
    </source>
</evidence>
<dbReference type="InterPro" id="IPR011009">
    <property type="entry name" value="Kinase-like_dom_sf"/>
</dbReference>
<feature type="domain" description="Protein kinase" evidence="4">
    <location>
        <begin position="1"/>
        <end position="195"/>
    </location>
</feature>
<evidence type="ECO:0000256" key="3">
    <source>
        <dbReference type="SAM" id="MobiDB-lite"/>
    </source>
</evidence>
<dbReference type="InterPro" id="IPR013201">
    <property type="entry name" value="Prot_inhib_I29"/>
</dbReference>
<name>A0A8J5L673_ZINOF</name>
<accession>A0A8J5L673</accession>
<sequence>MASAGAVTGRSEEEVRLLYLEWRAKHRPIVQDALDLDADRFEVFKDNLRRVDEHNAAADRGEHSFRLAINQFADLTNEEFRARYLGNFSRRKRPVARSVQDQQSTRRRGRRERRNGATKTLTCNCFSGTMSLCKKRNPVHEEWEQCVVHGDGKPSNVTLGSAFIAKLADFGLARLVGHDKGSQTTAAETQRDLFN</sequence>
<evidence type="ECO:0000313" key="6">
    <source>
        <dbReference type="Proteomes" id="UP000734854"/>
    </source>
</evidence>
<dbReference type="Gene3D" id="1.10.287.2250">
    <property type="match status" value="1"/>
</dbReference>
<evidence type="ECO:0000259" key="4">
    <source>
        <dbReference type="PROSITE" id="PS50011"/>
    </source>
</evidence>